<feature type="transmembrane region" description="Helical" evidence="1">
    <location>
        <begin position="55"/>
        <end position="76"/>
    </location>
</feature>
<proteinExistence type="predicted"/>
<dbReference type="NCBIfam" id="TIGR01906">
    <property type="entry name" value="integ_TIGR01906"/>
    <property type="match status" value="1"/>
</dbReference>
<dbReference type="AlphaFoldDB" id="A0A3N4GRJ3"/>
<comment type="caution">
    <text evidence="2">The sequence shown here is derived from an EMBL/GenBank/DDBJ whole genome shotgun (WGS) entry which is preliminary data.</text>
</comment>
<keyword evidence="1" id="KW-0812">Transmembrane</keyword>
<evidence type="ECO:0000313" key="3">
    <source>
        <dbReference type="Proteomes" id="UP000273977"/>
    </source>
</evidence>
<feature type="transmembrane region" description="Helical" evidence="1">
    <location>
        <begin position="190"/>
        <end position="210"/>
    </location>
</feature>
<protein>
    <submittedName>
        <fullName evidence="2">TIGR01906 family membrane protein</fullName>
    </submittedName>
</protein>
<evidence type="ECO:0000256" key="1">
    <source>
        <dbReference type="SAM" id="Phobius"/>
    </source>
</evidence>
<feature type="transmembrane region" description="Helical" evidence="1">
    <location>
        <begin position="15"/>
        <end position="43"/>
    </location>
</feature>
<name>A0A3N4GRJ3_9LACT</name>
<dbReference type="InterPro" id="IPR010178">
    <property type="entry name" value="Lit"/>
</dbReference>
<keyword evidence="3" id="KW-1185">Reference proteome</keyword>
<dbReference type="EMBL" id="RKMG01000005">
    <property type="protein sequence ID" value="RPA61250.1"/>
    <property type="molecule type" value="Genomic_DNA"/>
</dbReference>
<dbReference type="Proteomes" id="UP000273977">
    <property type="component" value="Unassembled WGS sequence"/>
</dbReference>
<dbReference type="OrthoDB" id="9813051at2"/>
<keyword evidence="1" id="KW-0472">Membrane</keyword>
<evidence type="ECO:0000313" key="2">
    <source>
        <dbReference type="EMBL" id="RPA61250.1"/>
    </source>
</evidence>
<gene>
    <name evidence="2" type="ORF">EF384_02400</name>
</gene>
<organism evidence="2 3">
    <name type="scientific">Aerococcus agrisoli</name>
    <dbReference type="NCBI Taxonomy" id="2487350"/>
    <lineage>
        <taxon>Bacteria</taxon>
        <taxon>Bacillati</taxon>
        <taxon>Bacillota</taxon>
        <taxon>Bacilli</taxon>
        <taxon>Lactobacillales</taxon>
        <taxon>Aerococcaceae</taxon>
        <taxon>Aerococcus</taxon>
    </lineage>
</organism>
<accession>A0A3N4GRJ3</accession>
<reference evidence="2 3" key="1">
    <citation type="submission" date="2018-11" db="EMBL/GenBank/DDBJ databases">
        <title>Aerococcus sp. SJQ22, whole genome shotgun sequence.</title>
        <authorList>
            <person name="Sun L."/>
            <person name="Gao X."/>
            <person name="Chen W."/>
            <person name="Huang K."/>
        </authorList>
    </citation>
    <scope>NUCLEOTIDE SEQUENCE [LARGE SCALE GENOMIC DNA]</scope>
    <source>
        <strain evidence="2 3">SJQ22</strain>
    </source>
</reference>
<keyword evidence="1" id="KW-1133">Transmembrane helix</keyword>
<dbReference type="Pfam" id="PF07314">
    <property type="entry name" value="Lit"/>
    <property type="match status" value="1"/>
</dbReference>
<dbReference type="RefSeq" id="WP_123779397.1">
    <property type="nucleotide sequence ID" value="NZ_RKMG01000005.1"/>
</dbReference>
<feature type="transmembrane region" description="Helical" evidence="1">
    <location>
        <begin position="143"/>
        <end position="163"/>
    </location>
</feature>
<feature type="transmembrane region" description="Helical" evidence="1">
    <location>
        <begin position="105"/>
        <end position="123"/>
    </location>
</feature>
<sequence length="233" mass="27370">MKHSYQPGNKLGNEFLLWIGILAILIFLLTFSITITIINIPLFMVSLWFSRAYELVGLTFSTVMDNYLILMAYLNFPWIETLNMPDFPTSVNAAIHFMEVKHLFFLNYGAMVLSALIAAYSLWKLKASRNVWRLYWPFKQLRWLPIIIIVILIFNFNAIFVGFHELVFQNDYWLFNPATDPIILVLDESFFLLCFVSVFLIIQIGIELVYRAGKKDFEERILGNYTKTPRKRI</sequence>